<gene>
    <name evidence="8" type="ORF">MEBOL_000291</name>
</gene>
<feature type="region of interest" description="Disordered" evidence="6">
    <location>
        <begin position="323"/>
        <end position="350"/>
    </location>
</feature>
<protein>
    <recommendedName>
        <fullName evidence="7">Protein kinase domain-containing protein</fullName>
    </recommendedName>
</protein>
<evidence type="ECO:0000256" key="1">
    <source>
        <dbReference type="ARBA" id="ARBA00022679"/>
    </source>
</evidence>
<dbReference type="Gene3D" id="3.30.200.20">
    <property type="entry name" value="Phosphorylase Kinase, domain 1"/>
    <property type="match status" value="1"/>
</dbReference>
<dbReference type="InterPro" id="IPR017441">
    <property type="entry name" value="Protein_kinase_ATP_BS"/>
</dbReference>
<dbReference type="SMART" id="SM00220">
    <property type="entry name" value="S_TKc"/>
    <property type="match status" value="1"/>
</dbReference>
<dbReference type="PROSITE" id="PS00108">
    <property type="entry name" value="PROTEIN_KINASE_ST"/>
    <property type="match status" value="1"/>
</dbReference>
<keyword evidence="9" id="KW-1185">Reference proteome</keyword>
<proteinExistence type="predicted"/>
<keyword evidence="3" id="KW-0418">Kinase</keyword>
<dbReference type="CDD" id="cd14014">
    <property type="entry name" value="STKc_PknB_like"/>
    <property type="match status" value="1"/>
</dbReference>
<dbReference type="PROSITE" id="PS00107">
    <property type="entry name" value="PROTEIN_KINASE_ATP"/>
    <property type="match status" value="1"/>
</dbReference>
<dbReference type="PANTHER" id="PTHR43289:SF30">
    <property type="entry name" value="NON-SPECIFIC SERINE_THREONINE PROTEIN KINASE"/>
    <property type="match status" value="1"/>
</dbReference>
<evidence type="ECO:0000313" key="9">
    <source>
        <dbReference type="Proteomes" id="UP000217289"/>
    </source>
</evidence>
<evidence type="ECO:0000256" key="4">
    <source>
        <dbReference type="ARBA" id="ARBA00022840"/>
    </source>
</evidence>
<dbReference type="RefSeq" id="WP_095975743.1">
    <property type="nucleotide sequence ID" value="NZ_CP022163.1"/>
</dbReference>
<keyword evidence="1" id="KW-0808">Transferase</keyword>
<dbReference type="SUPFAM" id="SSF56112">
    <property type="entry name" value="Protein kinase-like (PK-like)"/>
    <property type="match status" value="1"/>
</dbReference>
<dbReference type="InterPro" id="IPR008271">
    <property type="entry name" value="Ser/Thr_kinase_AS"/>
</dbReference>
<evidence type="ECO:0000256" key="2">
    <source>
        <dbReference type="ARBA" id="ARBA00022741"/>
    </source>
</evidence>
<dbReference type="Gene3D" id="1.10.510.10">
    <property type="entry name" value="Transferase(Phosphotransferase) domain 1"/>
    <property type="match status" value="1"/>
</dbReference>
<keyword evidence="4 5" id="KW-0067">ATP-binding</keyword>
<dbReference type="PROSITE" id="PS50011">
    <property type="entry name" value="PROTEIN_KINASE_DOM"/>
    <property type="match status" value="1"/>
</dbReference>
<name>A0A286NUZ4_9BACT</name>
<dbReference type="InterPro" id="IPR000719">
    <property type="entry name" value="Prot_kinase_dom"/>
</dbReference>
<sequence>MTQPVSTDIRVGSVLRDTYEITSLLGKGGMGAVFLARHRRLRGKQVAVKVLLHSASLNPELYARFQREAEIASQLGHPNIVEVLDFDTLQDGTPFLVMEYLRGESLEQRLERGPLPLSEAMGLVRQMGSGLQAAHRAGIVHRDLKPANVFLVPTDSGGTVGEQVKLLDFGISKMLDSKTLQTQDSVLMGTPQYMAPEQALGKNSEISARTDLFALGCIVYEMLTGRPPFAAEPGLSVVQVMFRIIHTQPEPLASLCLEAPESVIAAVNRALSKTPDDRFPDVAAFIAALTGTPLRSLPGMVMPASLAARNAAEAAGTGRFEDDGLGSTHVPSSTARFATPPPATEREDDLGLGATHIPASTARFATPPPAAMPDAVTEEELGLGATHIPAPPPAVLPAPEIIATGASPSAPAVLSSRRRGALAGVGLLILGLVAARGWMGARSEDPPAVPPSPPSVAAHPEPSAPVQAEKPVAPPAPVFAPVPESDPDLVSEPAPQVAVAPVKDKPRAQVTSRTQAKPPAKTADMPEKARALLDEAEAALTAGRGREAFDLARQSQQVRVTAEAYSVQVRASCLSGELGQAQAKWREGQESMASRVRVQVKRYCKKQGIEF</sequence>
<dbReference type="PANTHER" id="PTHR43289">
    <property type="entry name" value="MITOGEN-ACTIVATED PROTEIN KINASE KINASE KINASE 20-RELATED"/>
    <property type="match status" value="1"/>
</dbReference>
<dbReference type="InterPro" id="IPR011009">
    <property type="entry name" value="Kinase-like_dom_sf"/>
</dbReference>
<dbReference type="Proteomes" id="UP000217289">
    <property type="component" value="Chromosome"/>
</dbReference>
<evidence type="ECO:0000256" key="3">
    <source>
        <dbReference type="ARBA" id="ARBA00022777"/>
    </source>
</evidence>
<accession>A0A286NUZ4</accession>
<dbReference type="AlphaFoldDB" id="A0A286NUZ4"/>
<dbReference type="KEGG" id="mbd:MEBOL_000291"/>
<feature type="domain" description="Protein kinase" evidence="7">
    <location>
        <begin position="19"/>
        <end position="295"/>
    </location>
</feature>
<reference evidence="8 9" key="1">
    <citation type="submission" date="2017-06" db="EMBL/GenBank/DDBJ databases">
        <authorList>
            <person name="Kim H.J."/>
            <person name="Triplett B.A."/>
        </authorList>
    </citation>
    <scope>NUCLEOTIDE SEQUENCE [LARGE SCALE GENOMIC DNA]</scope>
    <source>
        <strain evidence="8 9">DSM 14713</strain>
    </source>
</reference>
<evidence type="ECO:0000256" key="6">
    <source>
        <dbReference type="SAM" id="MobiDB-lite"/>
    </source>
</evidence>
<dbReference type="Pfam" id="PF00069">
    <property type="entry name" value="Pkinase"/>
    <property type="match status" value="1"/>
</dbReference>
<dbReference type="EMBL" id="CP022163">
    <property type="protein sequence ID" value="ATB26857.1"/>
    <property type="molecule type" value="Genomic_DNA"/>
</dbReference>
<evidence type="ECO:0000313" key="8">
    <source>
        <dbReference type="EMBL" id="ATB26857.1"/>
    </source>
</evidence>
<organism evidence="8 9">
    <name type="scientific">Melittangium boletus DSM 14713</name>
    <dbReference type="NCBI Taxonomy" id="1294270"/>
    <lineage>
        <taxon>Bacteria</taxon>
        <taxon>Pseudomonadati</taxon>
        <taxon>Myxococcota</taxon>
        <taxon>Myxococcia</taxon>
        <taxon>Myxococcales</taxon>
        <taxon>Cystobacterineae</taxon>
        <taxon>Archangiaceae</taxon>
        <taxon>Melittangium</taxon>
    </lineage>
</organism>
<evidence type="ECO:0000259" key="7">
    <source>
        <dbReference type="PROSITE" id="PS50011"/>
    </source>
</evidence>
<evidence type="ECO:0000256" key="5">
    <source>
        <dbReference type="PROSITE-ProRule" id="PRU10141"/>
    </source>
</evidence>
<feature type="compositionally biased region" description="Low complexity" evidence="6">
    <location>
        <begin position="455"/>
        <end position="471"/>
    </location>
</feature>
<keyword evidence="2 5" id="KW-0547">Nucleotide-binding</keyword>
<dbReference type="GO" id="GO:0005524">
    <property type="term" value="F:ATP binding"/>
    <property type="evidence" value="ECO:0007669"/>
    <property type="project" value="UniProtKB-UniRule"/>
</dbReference>
<feature type="binding site" evidence="5">
    <location>
        <position position="49"/>
    </location>
    <ligand>
        <name>ATP</name>
        <dbReference type="ChEBI" id="CHEBI:30616"/>
    </ligand>
</feature>
<dbReference type="GO" id="GO:0004674">
    <property type="term" value="F:protein serine/threonine kinase activity"/>
    <property type="evidence" value="ECO:0007669"/>
    <property type="project" value="TreeGrafter"/>
</dbReference>
<feature type="region of interest" description="Disordered" evidence="6">
    <location>
        <begin position="441"/>
        <end position="526"/>
    </location>
</feature>
<dbReference type="OrthoDB" id="9801841at2"/>